<feature type="transmembrane region" description="Helical" evidence="2">
    <location>
        <begin position="589"/>
        <end position="618"/>
    </location>
</feature>
<dbReference type="Proteomes" id="UP000240883">
    <property type="component" value="Unassembled WGS sequence"/>
</dbReference>
<feature type="transmembrane region" description="Helical" evidence="2">
    <location>
        <begin position="82"/>
        <end position="106"/>
    </location>
</feature>
<feature type="transmembrane region" description="Helical" evidence="2">
    <location>
        <begin position="118"/>
        <end position="138"/>
    </location>
</feature>
<accession>A0A2T2PD67</accession>
<protein>
    <submittedName>
        <fullName evidence="3">Uncharacterized protein</fullName>
    </submittedName>
</protein>
<dbReference type="OrthoDB" id="3540210at2759"/>
<reference evidence="3 4" key="1">
    <citation type="journal article" date="2018" name="Front. Microbiol.">
        <title>Genome-Wide Analysis of Corynespora cassiicola Leaf Fall Disease Putative Effectors.</title>
        <authorList>
            <person name="Lopez D."/>
            <person name="Ribeiro S."/>
            <person name="Label P."/>
            <person name="Fumanal B."/>
            <person name="Venisse J.S."/>
            <person name="Kohler A."/>
            <person name="de Oliveira R.R."/>
            <person name="Labutti K."/>
            <person name="Lipzen A."/>
            <person name="Lail K."/>
            <person name="Bauer D."/>
            <person name="Ohm R.A."/>
            <person name="Barry K.W."/>
            <person name="Spatafora J."/>
            <person name="Grigoriev I.V."/>
            <person name="Martin F.M."/>
            <person name="Pujade-Renaud V."/>
        </authorList>
    </citation>
    <scope>NUCLEOTIDE SEQUENCE [LARGE SCALE GENOMIC DNA]</scope>
    <source>
        <strain evidence="3 4">Philippines</strain>
    </source>
</reference>
<sequence>MEEVHSTDTIDKYVTLGVWVNRSYGNNLLGSTLTLDRQSGALLIAFIALYVSTAGIAFWKITRFILHYLLSSSGYSDGVYHLRQAVLCNSQTAMNAVLVLLNAAWAWRKRARRGVLRIMVPLGVALITWGGFMVAGLFSSRITETDLNEVQLSVEPCSADSDMYHGSNITKLSTLFSYRGRKLNEYAAYTLQCYRGEIAVKTEMCRTYPVQHLPYRMDGNASCPFSSEICLYPDKNVLLDTGALESDKHFGINLNPRFQFRYTRHCAPLVTEGYTEEYAESGDSTVRTKRYFYGPSNPKLSSSRTNNSFTHELPILASRDPIDMLTVSRTAGSQYKVSPSPLSLAFLFPCKPINPANNRFDLCSMVWTQSADRYLFTPIPALDLPNVRVSLLFMDASEISHTTTTEDPWFNATTPITGESLISNQTSQRYFVANEPTGVLGCVTQGYICNPTLPKGQDCRPIYSESYDNNHLAELWNDQKDIETVEGAMGAILGVLTTTPEAFYATAGVPSLLAGFSLMGPMQPVGLPANQWQKEVEYNFQNVLASMQAANIEVLTGKAPWTLMGGRPCLPQEGCRRICGHQKIKSTRFYSFSMLGLVIIIVLGGIIMILAGLLEVLASKAVTWLSRKDSKAAYAILEWKTNTALQLQRLAHEGIGSGTWSQAADMIPVTERGEILGILDISDRQHPRLISPSSHGNEEECSFGHDTETGEAIEMAATATTTHMTPSAPTQNSALEEQIPNNTDSYDRVSLSETRSRRPSIDTMPLLRGKTS</sequence>
<organism evidence="3 4">
    <name type="scientific">Corynespora cassiicola Philippines</name>
    <dbReference type="NCBI Taxonomy" id="1448308"/>
    <lineage>
        <taxon>Eukaryota</taxon>
        <taxon>Fungi</taxon>
        <taxon>Dikarya</taxon>
        <taxon>Ascomycota</taxon>
        <taxon>Pezizomycotina</taxon>
        <taxon>Dothideomycetes</taxon>
        <taxon>Pleosporomycetidae</taxon>
        <taxon>Pleosporales</taxon>
        <taxon>Corynesporascaceae</taxon>
        <taxon>Corynespora</taxon>
    </lineage>
</organism>
<feature type="region of interest" description="Disordered" evidence="1">
    <location>
        <begin position="722"/>
        <end position="772"/>
    </location>
</feature>
<feature type="compositionally biased region" description="Polar residues" evidence="1">
    <location>
        <begin position="731"/>
        <end position="744"/>
    </location>
</feature>
<evidence type="ECO:0000313" key="4">
    <source>
        <dbReference type="Proteomes" id="UP000240883"/>
    </source>
</evidence>
<feature type="transmembrane region" description="Helical" evidence="2">
    <location>
        <begin position="41"/>
        <end position="62"/>
    </location>
</feature>
<evidence type="ECO:0000256" key="1">
    <source>
        <dbReference type="SAM" id="MobiDB-lite"/>
    </source>
</evidence>
<evidence type="ECO:0000256" key="2">
    <source>
        <dbReference type="SAM" id="Phobius"/>
    </source>
</evidence>
<keyword evidence="2" id="KW-1133">Transmembrane helix</keyword>
<name>A0A2T2PD67_CORCC</name>
<keyword evidence="2" id="KW-0472">Membrane</keyword>
<dbReference type="AlphaFoldDB" id="A0A2T2PD67"/>
<keyword evidence="2" id="KW-0812">Transmembrane</keyword>
<proteinExistence type="predicted"/>
<dbReference type="EMBL" id="KZ678128">
    <property type="protein sequence ID" value="PSN75611.1"/>
    <property type="molecule type" value="Genomic_DNA"/>
</dbReference>
<gene>
    <name evidence="3" type="ORF">BS50DRAFT_582276</name>
</gene>
<keyword evidence="4" id="KW-1185">Reference proteome</keyword>
<evidence type="ECO:0000313" key="3">
    <source>
        <dbReference type="EMBL" id="PSN75611.1"/>
    </source>
</evidence>